<name>A0A426XPW2_ENSVE</name>
<reference evidence="2 3" key="1">
    <citation type="journal article" date="2014" name="Agronomy (Basel)">
        <title>A Draft Genome Sequence for Ensete ventricosum, the Drought-Tolerant Tree Against Hunger.</title>
        <authorList>
            <person name="Harrison J."/>
            <person name="Moore K.A."/>
            <person name="Paszkiewicz K."/>
            <person name="Jones T."/>
            <person name="Grant M."/>
            <person name="Ambacheew D."/>
            <person name="Muzemil S."/>
            <person name="Studholme D.J."/>
        </authorList>
    </citation>
    <scope>NUCLEOTIDE SEQUENCE [LARGE SCALE GENOMIC DNA]</scope>
</reference>
<dbReference type="AlphaFoldDB" id="A0A426XPW2"/>
<organism evidence="2 3">
    <name type="scientific">Ensete ventricosum</name>
    <name type="common">Abyssinian banana</name>
    <name type="synonym">Musa ensete</name>
    <dbReference type="NCBI Taxonomy" id="4639"/>
    <lineage>
        <taxon>Eukaryota</taxon>
        <taxon>Viridiplantae</taxon>
        <taxon>Streptophyta</taxon>
        <taxon>Embryophyta</taxon>
        <taxon>Tracheophyta</taxon>
        <taxon>Spermatophyta</taxon>
        <taxon>Magnoliopsida</taxon>
        <taxon>Liliopsida</taxon>
        <taxon>Zingiberales</taxon>
        <taxon>Musaceae</taxon>
        <taxon>Ensete</taxon>
    </lineage>
</organism>
<protein>
    <submittedName>
        <fullName evidence="2">Uncharacterized protein</fullName>
    </submittedName>
</protein>
<accession>A0A426XPW2</accession>
<feature type="region of interest" description="Disordered" evidence="1">
    <location>
        <begin position="60"/>
        <end position="81"/>
    </location>
</feature>
<dbReference type="Proteomes" id="UP000287651">
    <property type="component" value="Unassembled WGS sequence"/>
</dbReference>
<proteinExistence type="predicted"/>
<dbReference type="EMBL" id="AMZH03018484">
    <property type="protein sequence ID" value="RRT41563.1"/>
    <property type="molecule type" value="Genomic_DNA"/>
</dbReference>
<evidence type="ECO:0000256" key="1">
    <source>
        <dbReference type="SAM" id="MobiDB-lite"/>
    </source>
</evidence>
<feature type="region of interest" description="Disordered" evidence="1">
    <location>
        <begin position="1"/>
        <end position="21"/>
    </location>
</feature>
<comment type="caution">
    <text evidence="2">The sequence shown here is derived from an EMBL/GenBank/DDBJ whole genome shotgun (WGS) entry which is preliminary data.</text>
</comment>
<evidence type="ECO:0000313" key="3">
    <source>
        <dbReference type="Proteomes" id="UP000287651"/>
    </source>
</evidence>
<gene>
    <name evidence="2" type="ORF">B296_00028951</name>
</gene>
<evidence type="ECO:0000313" key="2">
    <source>
        <dbReference type="EMBL" id="RRT41563.1"/>
    </source>
</evidence>
<sequence>MGLGSARYRNKSDSDSDSDSARLLNAGFSPGYVIMVAVVFKQPSEKPSSQFRIVCMVSSAAGSPYDSGDENPYGAAYTRKRKDAERRGDEAYLAKVG</sequence>